<feature type="domain" description="CN hydrolase" evidence="4">
    <location>
        <begin position="25"/>
        <end position="295"/>
    </location>
</feature>
<keyword evidence="3" id="KW-1133">Transmembrane helix</keyword>
<dbReference type="PROSITE" id="PS50263">
    <property type="entry name" value="CN_HYDROLASE"/>
    <property type="match status" value="1"/>
</dbReference>
<evidence type="ECO:0000256" key="1">
    <source>
        <dbReference type="ARBA" id="ARBA00008225"/>
    </source>
</evidence>
<dbReference type="PANTHER" id="PTHR10609">
    <property type="entry name" value="BIOTINIDASE-RELATED"/>
    <property type="match status" value="1"/>
</dbReference>
<dbReference type="GO" id="GO:0016787">
    <property type="term" value="F:hydrolase activity"/>
    <property type="evidence" value="ECO:0007669"/>
    <property type="project" value="UniProtKB-KW"/>
</dbReference>
<evidence type="ECO:0000313" key="5">
    <source>
        <dbReference type="EMBL" id="KAF6204235.1"/>
    </source>
</evidence>
<comment type="similarity">
    <text evidence="1">Belongs to the carbon-nitrogen hydrolase superfamily. BTD/VNN family.</text>
</comment>
<keyword evidence="3" id="KW-0472">Membrane</keyword>
<protein>
    <recommendedName>
        <fullName evidence="4">CN hydrolase domain-containing protein</fullName>
    </recommendedName>
</protein>
<dbReference type="Gene3D" id="3.60.110.10">
    <property type="entry name" value="Carbon-nitrogen hydrolase"/>
    <property type="match status" value="1"/>
</dbReference>
<sequence>MSIGRRARSVRFERATTSFHIDARWLSDLHCCCCWLQSALQPLMPMAMAQQQAADIIVFPESGLLGPDYSLSLTIPDPALHIIPNASYDESLQTLSGYAKTYNIYLAVNVLENYTDPSSGKSFKYNTNIVFARNGSLIARYRKYNLYGEPLDRPDKPDYSTFISDFNVTFGQFICFDILFKEPALNLISQHNVTNFIYPSVWFSELPFLTSVQTQWSWAVGNNVNLLSAGQAKKIQGSGGSGIFRGKNAVNNLFTFTDHLGNVQMVGDVPIGNTNNGGSGKGDFTSELYQAEVNMPLMQEPNMDQFNYDNITLPVNQTSGTFNKSICHGNLCCNFALTVNNFAPSSSLQYKAVVFDGKRTAAATKNAQYGLQVCGVVLCANDSIASCGSPAVNGILPNYNVTLGTKVTFTNISIDGNFISDNANPLPNVLIWPRNPSMPQVPGSFLINTKDVKFTTNSSTSSIEVITQNQIITVGIQNRVFSRDPGNGAPMTHVSLFIVLLSAVPFLIR</sequence>
<evidence type="ECO:0000313" key="6">
    <source>
        <dbReference type="Proteomes" id="UP000466442"/>
    </source>
</evidence>
<dbReference type="EMBL" id="WIXP02000010">
    <property type="protein sequence ID" value="KAF6204235.1"/>
    <property type="molecule type" value="Genomic_DNA"/>
</dbReference>
<keyword evidence="3" id="KW-0812">Transmembrane</keyword>
<reference evidence="5" key="1">
    <citation type="journal article" date="2021" name="Mol. Ecol. Resour.">
        <title>Apolygus lucorum genome provides insights into omnivorousness and mesophyll feeding.</title>
        <authorList>
            <person name="Liu Y."/>
            <person name="Liu H."/>
            <person name="Wang H."/>
            <person name="Huang T."/>
            <person name="Liu B."/>
            <person name="Yang B."/>
            <person name="Yin L."/>
            <person name="Li B."/>
            <person name="Zhang Y."/>
            <person name="Zhang S."/>
            <person name="Jiang F."/>
            <person name="Zhang X."/>
            <person name="Ren Y."/>
            <person name="Wang B."/>
            <person name="Wang S."/>
            <person name="Lu Y."/>
            <person name="Wu K."/>
            <person name="Fan W."/>
            <person name="Wang G."/>
        </authorList>
    </citation>
    <scope>NUCLEOTIDE SEQUENCE</scope>
    <source>
        <strain evidence="5">12Hb</strain>
    </source>
</reference>
<comment type="caution">
    <text evidence="5">The sequence shown here is derived from an EMBL/GenBank/DDBJ whole genome shotgun (WGS) entry which is preliminary data.</text>
</comment>
<dbReference type="AlphaFoldDB" id="A0A8S9X9I8"/>
<evidence type="ECO:0000256" key="3">
    <source>
        <dbReference type="SAM" id="Phobius"/>
    </source>
</evidence>
<proteinExistence type="inferred from homology"/>
<name>A0A8S9X9I8_APOLU</name>
<dbReference type="Proteomes" id="UP000466442">
    <property type="component" value="Unassembled WGS sequence"/>
</dbReference>
<keyword evidence="6" id="KW-1185">Reference proteome</keyword>
<dbReference type="InterPro" id="IPR043957">
    <property type="entry name" value="Vanin_C"/>
</dbReference>
<dbReference type="OrthoDB" id="10250282at2759"/>
<evidence type="ECO:0000259" key="4">
    <source>
        <dbReference type="PROSITE" id="PS50263"/>
    </source>
</evidence>
<dbReference type="Pfam" id="PF00795">
    <property type="entry name" value="CN_hydrolase"/>
    <property type="match status" value="1"/>
</dbReference>
<accession>A0A8S9X9I8</accession>
<dbReference type="PANTHER" id="PTHR10609:SF14">
    <property type="entry name" value="BIOTINIDASE"/>
    <property type="match status" value="1"/>
</dbReference>
<dbReference type="InterPro" id="IPR040154">
    <property type="entry name" value="Biotinidase/VNN"/>
</dbReference>
<dbReference type="SUPFAM" id="SSF56317">
    <property type="entry name" value="Carbon-nitrogen hydrolase"/>
    <property type="match status" value="1"/>
</dbReference>
<dbReference type="InterPro" id="IPR036526">
    <property type="entry name" value="C-N_Hydrolase_sf"/>
</dbReference>
<feature type="transmembrane region" description="Helical" evidence="3">
    <location>
        <begin position="488"/>
        <end position="508"/>
    </location>
</feature>
<keyword evidence="2" id="KW-0378">Hydrolase</keyword>
<gene>
    <name evidence="5" type="ORF">GE061_002575</name>
</gene>
<evidence type="ECO:0000256" key="2">
    <source>
        <dbReference type="ARBA" id="ARBA00022801"/>
    </source>
</evidence>
<organism evidence="5 6">
    <name type="scientific">Apolygus lucorum</name>
    <name type="common">Small green plant bug</name>
    <name type="synonym">Lygocoris lucorum</name>
    <dbReference type="NCBI Taxonomy" id="248454"/>
    <lineage>
        <taxon>Eukaryota</taxon>
        <taxon>Metazoa</taxon>
        <taxon>Ecdysozoa</taxon>
        <taxon>Arthropoda</taxon>
        <taxon>Hexapoda</taxon>
        <taxon>Insecta</taxon>
        <taxon>Pterygota</taxon>
        <taxon>Neoptera</taxon>
        <taxon>Paraneoptera</taxon>
        <taxon>Hemiptera</taxon>
        <taxon>Heteroptera</taxon>
        <taxon>Panheteroptera</taxon>
        <taxon>Cimicomorpha</taxon>
        <taxon>Miridae</taxon>
        <taxon>Mirini</taxon>
        <taxon>Apolygus</taxon>
    </lineage>
</organism>
<dbReference type="Pfam" id="PF19018">
    <property type="entry name" value="Vanin_C"/>
    <property type="match status" value="1"/>
</dbReference>
<dbReference type="InterPro" id="IPR003010">
    <property type="entry name" value="C-N_Hydrolase"/>
</dbReference>